<sequence length="228" mass="26311">MRYCKTCGIHYRTPINNCLFCNNRLEGENRSDEDMEFFYPPMKRQHKPEKTVQKILYFILLVSSLCCLIIDFIYMNSSGKGFGLWSIYVVFSCILGVIVIHTFTTPSKLFHKVYQIGLSTLVFLIAIALLGNSYHWALDYVLPFGLLALNILSTCCIFGNKERLFEYSMYVFGTSILAFIPLLLYFLSIISVGWPALSCCLYGLLTLSGLFFFSTKEAKEELKRRLHW</sequence>
<dbReference type="Pfam" id="PF19845">
    <property type="entry name" value="DUF6320"/>
    <property type="match status" value="1"/>
</dbReference>
<name>A0A1M7FR60_9FIRM</name>
<evidence type="ECO:0000256" key="1">
    <source>
        <dbReference type="SAM" id="Phobius"/>
    </source>
</evidence>
<gene>
    <name evidence="2" type="ORF">SAMN02746066_00604</name>
</gene>
<keyword evidence="3" id="KW-1185">Reference proteome</keyword>
<accession>A0A1M7FR60</accession>
<keyword evidence="1" id="KW-0472">Membrane</keyword>
<proteinExistence type="predicted"/>
<feature type="transmembrane region" description="Helical" evidence="1">
    <location>
        <begin position="116"/>
        <end position="134"/>
    </location>
</feature>
<dbReference type="OrthoDB" id="384680at2"/>
<dbReference type="Proteomes" id="UP000184038">
    <property type="component" value="Unassembled WGS sequence"/>
</dbReference>
<feature type="transmembrane region" description="Helical" evidence="1">
    <location>
        <begin position="140"/>
        <end position="160"/>
    </location>
</feature>
<evidence type="ECO:0000313" key="2">
    <source>
        <dbReference type="EMBL" id="SHM06602.1"/>
    </source>
</evidence>
<dbReference type="InterPro" id="IPR046283">
    <property type="entry name" value="DUF6320"/>
</dbReference>
<dbReference type="EMBL" id="FRCP01000006">
    <property type="protein sequence ID" value="SHM06602.1"/>
    <property type="molecule type" value="Genomic_DNA"/>
</dbReference>
<protein>
    <submittedName>
        <fullName evidence="2">Uncharacterized protein</fullName>
    </submittedName>
</protein>
<keyword evidence="1" id="KW-0812">Transmembrane</keyword>
<feature type="transmembrane region" description="Helical" evidence="1">
    <location>
        <begin position="82"/>
        <end position="104"/>
    </location>
</feature>
<dbReference type="AlphaFoldDB" id="A0A1M7FR60"/>
<feature type="transmembrane region" description="Helical" evidence="1">
    <location>
        <begin position="167"/>
        <end position="187"/>
    </location>
</feature>
<keyword evidence="1" id="KW-1133">Transmembrane helix</keyword>
<feature type="transmembrane region" description="Helical" evidence="1">
    <location>
        <begin position="193"/>
        <end position="215"/>
    </location>
</feature>
<dbReference type="STRING" id="1120996.SAMN02746066_00604"/>
<evidence type="ECO:0000313" key="3">
    <source>
        <dbReference type="Proteomes" id="UP000184038"/>
    </source>
</evidence>
<organism evidence="2 3">
    <name type="scientific">Anaerosporobacter mobilis DSM 15930</name>
    <dbReference type="NCBI Taxonomy" id="1120996"/>
    <lineage>
        <taxon>Bacteria</taxon>
        <taxon>Bacillati</taxon>
        <taxon>Bacillota</taxon>
        <taxon>Clostridia</taxon>
        <taxon>Lachnospirales</taxon>
        <taxon>Lachnospiraceae</taxon>
        <taxon>Anaerosporobacter</taxon>
    </lineage>
</organism>
<reference evidence="2 3" key="1">
    <citation type="submission" date="2016-11" db="EMBL/GenBank/DDBJ databases">
        <authorList>
            <person name="Jaros S."/>
            <person name="Januszkiewicz K."/>
            <person name="Wedrychowicz H."/>
        </authorList>
    </citation>
    <scope>NUCLEOTIDE SEQUENCE [LARGE SCALE GENOMIC DNA]</scope>
    <source>
        <strain evidence="2 3">DSM 15930</strain>
    </source>
</reference>
<feature type="transmembrane region" description="Helical" evidence="1">
    <location>
        <begin position="55"/>
        <end position="76"/>
    </location>
</feature>
<dbReference type="RefSeq" id="WP_073282673.1">
    <property type="nucleotide sequence ID" value="NZ_FRCP01000006.1"/>
</dbReference>